<name>A0A7I7QM54_9MYCO</name>
<dbReference type="Pfam" id="PF03746">
    <property type="entry name" value="LamB_YcsF"/>
    <property type="match status" value="1"/>
</dbReference>
<evidence type="ECO:0000313" key="2">
    <source>
        <dbReference type="Proteomes" id="UP000467193"/>
    </source>
</evidence>
<reference evidence="1 2" key="1">
    <citation type="journal article" date="2019" name="Emerg. Microbes Infect.">
        <title>Comprehensive subspecies identification of 175 nontuberculous mycobacteria species based on 7547 genomic profiles.</title>
        <authorList>
            <person name="Matsumoto Y."/>
            <person name="Kinjo T."/>
            <person name="Motooka D."/>
            <person name="Nabeya D."/>
            <person name="Jung N."/>
            <person name="Uechi K."/>
            <person name="Horii T."/>
            <person name="Iida T."/>
            <person name="Fujita J."/>
            <person name="Nakamura S."/>
        </authorList>
    </citation>
    <scope>NUCLEOTIDE SEQUENCE [LARGE SCALE GENOMIC DNA]</scope>
    <source>
        <strain evidence="1 2">JCM 17899</strain>
    </source>
</reference>
<proteinExistence type="predicted"/>
<dbReference type="PANTHER" id="PTHR30292">
    <property type="entry name" value="UNCHARACTERIZED PROTEIN YBGL-RELATED"/>
    <property type="match status" value="1"/>
</dbReference>
<dbReference type="NCBIfam" id="NF003814">
    <property type="entry name" value="PRK05406.1-3"/>
    <property type="match status" value="1"/>
</dbReference>
<dbReference type="PANTHER" id="PTHR30292:SF0">
    <property type="entry name" value="5-OXOPROLINASE SUBUNIT A"/>
    <property type="match status" value="1"/>
</dbReference>
<dbReference type="EMBL" id="AP022588">
    <property type="protein sequence ID" value="BBY27459.1"/>
    <property type="molecule type" value="Genomic_DNA"/>
</dbReference>
<sequence>MPEAVTRSVLRRGVNCDLGESYGRLRVGFDDEVMPFLSTANIACGYHGGDPSTMRRAAESAVEHGVLCGAHPSLPDLQGFGRRRMDVSPTELTDMVIYQIGALQAILGAVGTSLSHVKAHGVLYSMTWEPDLAHAFADAIEAIDPGLPWIAMTDTPTFAIAQERGLNPVPEFTADRDYSSDGRLIITRSPGPVDVEQMSRRVRDVVSTGSTLASDGVTRLSFQTDVVCMHSDGPNAPEVAARLWSILTHDGHQPWASPVGFNS</sequence>
<dbReference type="Proteomes" id="UP000467193">
    <property type="component" value="Chromosome"/>
</dbReference>
<dbReference type="SUPFAM" id="SSF88713">
    <property type="entry name" value="Glycoside hydrolase/deacetylase"/>
    <property type="match status" value="1"/>
</dbReference>
<organism evidence="1 2">
    <name type="scientific">Mycolicibacterium sediminis</name>
    <dbReference type="NCBI Taxonomy" id="1286180"/>
    <lineage>
        <taxon>Bacteria</taxon>
        <taxon>Bacillati</taxon>
        <taxon>Actinomycetota</taxon>
        <taxon>Actinomycetes</taxon>
        <taxon>Mycobacteriales</taxon>
        <taxon>Mycobacteriaceae</taxon>
        <taxon>Mycolicibacterium</taxon>
    </lineage>
</organism>
<dbReference type="InterPro" id="IPR005501">
    <property type="entry name" value="LamB/YcsF/PxpA-like"/>
</dbReference>
<protein>
    <submittedName>
        <fullName evidence="1">UPF0271 protein</fullName>
    </submittedName>
</protein>
<accession>A0A7I7QM54</accession>
<keyword evidence="2" id="KW-1185">Reference proteome</keyword>
<dbReference type="KEGG" id="msei:MSEDJ_15550"/>
<gene>
    <name evidence="1" type="ORF">MSEDJ_15550</name>
</gene>
<evidence type="ECO:0000313" key="1">
    <source>
        <dbReference type="EMBL" id="BBY27459.1"/>
    </source>
</evidence>
<dbReference type="Gene3D" id="3.20.20.370">
    <property type="entry name" value="Glycoside hydrolase/deacetylase"/>
    <property type="match status" value="1"/>
</dbReference>
<dbReference type="CDD" id="cd10787">
    <property type="entry name" value="LamB_YcsF_like"/>
    <property type="match status" value="1"/>
</dbReference>
<dbReference type="InterPro" id="IPR011330">
    <property type="entry name" value="Glyco_hydro/deAcase_b/a-brl"/>
</dbReference>
<dbReference type="RefSeq" id="WP_163796337.1">
    <property type="nucleotide sequence ID" value="NZ_AP022588.1"/>
</dbReference>
<dbReference type="GO" id="GO:0005975">
    <property type="term" value="P:carbohydrate metabolic process"/>
    <property type="evidence" value="ECO:0007669"/>
    <property type="project" value="InterPro"/>
</dbReference>
<dbReference type="AlphaFoldDB" id="A0A7I7QM54"/>